<keyword evidence="1" id="KW-0145">Chemotaxis</keyword>
<keyword evidence="5" id="KW-1185">Reference proteome</keyword>
<dbReference type="EMBL" id="VDUW01000001">
    <property type="protein sequence ID" value="TXL67703.1"/>
    <property type="molecule type" value="Genomic_DNA"/>
</dbReference>
<sequence length="210" mass="23197">MDIHKLSDIQKDVLREIGNIGAGNAVTALSSMLQRKIDMEVPSIRLVSFNEMIEVIGGPEHIITAIVFRVEGKAPGTVYFIMSIKEAEILIQEILKDNIALFDENNQIHELASSVLQEVGNILTGSYLSALSDFTKINMRPSIPYLSVDMAGAIVVDGLLELSKIIDYALIIDTKINSGDLMNDINGQFFFIPDADSFAQIFHSLGFYDE</sequence>
<evidence type="ECO:0000256" key="1">
    <source>
        <dbReference type="ARBA" id="ARBA00022500"/>
    </source>
</evidence>
<feature type="domain" description="CheC-like protein" evidence="3">
    <location>
        <begin position="112"/>
        <end position="142"/>
    </location>
</feature>
<comment type="caution">
    <text evidence="4">The sequence shown here is derived from an EMBL/GenBank/DDBJ whole genome shotgun (WGS) entry which is preliminary data.</text>
</comment>
<dbReference type="OrthoDB" id="9812187at2"/>
<dbReference type="CDD" id="cd17909">
    <property type="entry name" value="CheC_ClassI"/>
    <property type="match status" value="1"/>
</dbReference>
<protein>
    <submittedName>
        <fullName evidence="4">Chemotaxis protein CheC</fullName>
    </submittedName>
</protein>
<organism evidence="4 5">
    <name type="scientific">Cerasibacillus terrae</name>
    <dbReference type="NCBI Taxonomy" id="2498845"/>
    <lineage>
        <taxon>Bacteria</taxon>
        <taxon>Bacillati</taxon>
        <taxon>Bacillota</taxon>
        <taxon>Bacilli</taxon>
        <taxon>Bacillales</taxon>
        <taxon>Bacillaceae</taxon>
        <taxon>Cerasibacillus</taxon>
    </lineage>
</organism>
<accession>A0A5C8P3I3</accession>
<dbReference type="Gene3D" id="3.40.1550.10">
    <property type="entry name" value="CheC-like"/>
    <property type="match status" value="1"/>
</dbReference>
<dbReference type="InterPro" id="IPR007597">
    <property type="entry name" value="CheC"/>
</dbReference>
<dbReference type="SUPFAM" id="SSF103039">
    <property type="entry name" value="CheC-like"/>
    <property type="match status" value="1"/>
</dbReference>
<proteinExistence type="predicted"/>
<name>A0A5C8P3I3_9BACI</name>
<reference evidence="4 5" key="1">
    <citation type="submission" date="2019-06" db="EMBL/GenBank/DDBJ databases">
        <title>Cerasibacillus sp. nov., isolated from maize field.</title>
        <authorList>
            <person name="Lin S.-Y."/>
            <person name="Tsai C.-F."/>
            <person name="Young C.-C."/>
        </authorList>
    </citation>
    <scope>NUCLEOTIDE SEQUENCE [LARGE SCALE GENOMIC DNA]</scope>
    <source>
        <strain evidence="4 5">CC-CFT480</strain>
    </source>
</reference>
<evidence type="ECO:0000313" key="5">
    <source>
        <dbReference type="Proteomes" id="UP000321574"/>
    </source>
</evidence>
<evidence type="ECO:0000313" key="4">
    <source>
        <dbReference type="EMBL" id="TXL67703.1"/>
    </source>
</evidence>
<dbReference type="Proteomes" id="UP000321574">
    <property type="component" value="Unassembled WGS sequence"/>
</dbReference>
<dbReference type="AlphaFoldDB" id="A0A5C8P3I3"/>
<dbReference type="Pfam" id="PF04509">
    <property type="entry name" value="CheC"/>
    <property type="match status" value="2"/>
</dbReference>
<dbReference type="InterPro" id="IPR050992">
    <property type="entry name" value="CheZ_family_phosphatases"/>
</dbReference>
<gene>
    <name evidence="4" type="ORF">FHP05_01415</name>
</gene>
<keyword evidence="2" id="KW-0378">Hydrolase</keyword>
<evidence type="ECO:0000256" key="2">
    <source>
        <dbReference type="ARBA" id="ARBA00022801"/>
    </source>
</evidence>
<dbReference type="InterPro" id="IPR028976">
    <property type="entry name" value="CheC-like_sf"/>
</dbReference>
<evidence type="ECO:0000259" key="3">
    <source>
        <dbReference type="Pfam" id="PF04509"/>
    </source>
</evidence>
<dbReference type="PANTHER" id="PTHR43693:SF1">
    <property type="entry name" value="PROTEIN PHOSPHATASE CHEZ"/>
    <property type="match status" value="1"/>
</dbReference>
<dbReference type="GO" id="GO:0006935">
    <property type="term" value="P:chemotaxis"/>
    <property type="evidence" value="ECO:0007669"/>
    <property type="project" value="UniProtKB-KW"/>
</dbReference>
<dbReference type="RefSeq" id="WP_147665373.1">
    <property type="nucleotide sequence ID" value="NZ_VDUW01000001.1"/>
</dbReference>
<dbReference type="GO" id="GO:0016787">
    <property type="term" value="F:hydrolase activity"/>
    <property type="evidence" value="ECO:0007669"/>
    <property type="project" value="UniProtKB-KW"/>
</dbReference>
<feature type="domain" description="CheC-like protein" evidence="3">
    <location>
        <begin position="9"/>
        <end position="44"/>
    </location>
</feature>
<dbReference type="PANTHER" id="PTHR43693">
    <property type="entry name" value="PROTEIN PHOSPHATASE CHEZ"/>
    <property type="match status" value="1"/>
</dbReference>